<reference evidence="6" key="3">
    <citation type="submission" date="2015-04" db="UniProtKB">
        <authorList>
            <consortium name="EnsemblPlants"/>
        </authorList>
    </citation>
    <scope>IDENTIFICATION</scope>
</reference>
<reference evidence="7" key="2">
    <citation type="submission" date="2013-12" db="EMBL/GenBank/DDBJ databases">
        <authorList>
            <person name="Yu Y."/>
            <person name="Lee S."/>
            <person name="de Baynast K."/>
            <person name="Wissotski M."/>
            <person name="Liu L."/>
            <person name="Talag J."/>
            <person name="Goicoechea J."/>
            <person name="Angelova A."/>
            <person name="Jetty R."/>
            <person name="Kudrna D."/>
            <person name="Golser W."/>
            <person name="Rivera L."/>
            <person name="Zhang J."/>
            <person name="Wing R."/>
        </authorList>
    </citation>
    <scope>NUCLEOTIDE SEQUENCE</scope>
</reference>
<protein>
    <submittedName>
        <fullName evidence="6">Uncharacterized protein</fullName>
    </submittedName>
</protein>
<dbReference type="eggNOG" id="ENOG502S0I6">
    <property type="taxonomic scope" value="Eukaryota"/>
</dbReference>
<proteinExistence type="inferred from homology"/>
<evidence type="ECO:0000256" key="1">
    <source>
        <dbReference type="ARBA" id="ARBA00004141"/>
    </source>
</evidence>
<evidence type="ECO:0000313" key="7">
    <source>
        <dbReference type="Proteomes" id="UP000032180"/>
    </source>
</evidence>
<sequence length="254" mass="27325">MASPPATKASSNINVDIDESVTAGAKASESNEARVHAATVATDKVMSVSANLAQLLPTGSVLAYQSLSASFTNQGECLPSNRCLSLGLVVFLSAACVFFAFTDSITYKGKVYYGVAMKGRLNLFNLSKLEEKKLFTELKPELEKRGLSIQDFVHGVFSAVVFLTVAASDVGLQNCFFPHVGKDGKELFKNMPLGMALLSSFVFMIFPTKRRGIGSHCADATNGSYSMSGEKEKKIELVSTSRVINVDMVTPEHD</sequence>
<dbReference type="STRING" id="77586.A0A0D9XYV7"/>
<dbReference type="PANTHER" id="PTHR31621">
    <property type="entry name" value="PROTEIN DMP3"/>
    <property type="match status" value="1"/>
</dbReference>
<keyword evidence="5" id="KW-0472">Membrane</keyword>
<organism evidence="6 7">
    <name type="scientific">Leersia perrieri</name>
    <dbReference type="NCBI Taxonomy" id="77586"/>
    <lineage>
        <taxon>Eukaryota</taxon>
        <taxon>Viridiplantae</taxon>
        <taxon>Streptophyta</taxon>
        <taxon>Embryophyta</taxon>
        <taxon>Tracheophyta</taxon>
        <taxon>Spermatophyta</taxon>
        <taxon>Magnoliopsida</taxon>
        <taxon>Liliopsida</taxon>
        <taxon>Poales</taxon>
        <taxon>Poaceae</taxon>
        <taxon>BOP clade</taxon>
        <taxon>Oryzoideae</taxon>
        <taxon>Oryzeae</taxon>
        <taxon>Oryzinae</taxon>
        <taxon>Leersia</taxon>
    </lineage>
</organism>
<evidence type="ECO:0000256" key="3">
    <source>
        <dbReference type="ARBA" id="ARBA00022692"/>
    </source>
</evidence>
<comment type="similarity">
    <text evidence="2">Belongs to the plant DMP1 protein family.</text>
</comment>
<dbReference type="Proteomes" id="UP000032180">
    <property type="component" value="Chromosome 12"/>
</dbReference>
<evidence type="ECO:0000256" key="2">
    <source>
        <dbReference type="ARBA" id="ARBA00008707"/>
    </source>
</evidence>
<dbReference type="EnsemblPlants" id="LPERR12G08590.1">
    <property type="protein sequence ID" value="LPERR12G08590.1"/>
    <property type="gene ID" value="LPERR12G08590"/>
</dbReference>
<comment type="subcellular location">
    <subcellularLocation>
        <location evidence="1">Membrane</location>
        <topology evidence="1">Multi-pass membrane protein</topology>
    </subcellularLocation>
</comment>
<evidence type="ECO:0000256" key="5">
    <source>
        <dbReference type="ARBA" id="ARBA00023136"/>
    </source>
</evidence>
<dbReference type="Pfam" id="PF05078">
    <property type="entry name" value="DUF679"/>
    <property type="match status" value="1"/>
</dbReference>
<dbReference type="InterPro" id="IPR007770">
    <property type="entry name" value="DMP"/>
</dbReference>
<name>A0A0D9XYV7_9ORYZ</name>
<keyword evidence="7" id="KW-1185">Reference proteome</keyword>
<dbReference type="Gramene" id="LPERR12G08590.1">
    <property type="protein sequence ID" value="LPERR12G08590.1"/>
    <property type="gene ID" value="LPERR12G08590"/>
</dbReference>
<dbReference type="GO" id="GO:0005737">
    <property type="term" value="C:cytoplasm"/>
    <property type="evidence" value="ECO:0007669"/>
    <property type="project" value="UniProtKB-ARBA"/>
</dbReference>
<reference evidence="6 7" key="1">
    <citation type="submission" date="2012-08" db="EMBL/GenBank/DDBJ databases">
        <title>Oryza genome evolution.</title>
        <authorList>
            <person name="Wing R.A."/>
        </authorList>
    </citation>
    <scope>NUCLEOTIDE SEQUENCE</scope>
</reference>
<dbReference type="PANTHER" id="PTHR31621:SF67">
    <property type="entry name" value="OS01G0389200 PROTEIN"/>
    <property type="match status" value="1"/>
</dbReference>
<keyword evidence="3" id="KW-0812">Transmembrane</keyword>
<evidence type="ECO:0000313" key="6">
    <source>
        <dbReference type="EnsemblPlants" id="LPERR12G08590.1"/>
    </source>
</evidence>
<dbReference type="GO" id="GO:0016020">
    <property type="term" value="C:membrane"/>
    <property type="evidence" value="ECO:0007669"/>
    <property type="project" value="UniProtKB-SubCell"/>
</dbReference>
<keyword evidence="4" id="KW-1133">Transmembrane helix</keyword>
<evidence type="ECO:0000256" key="4">
    <source>
        <dbReference type="ARBA" id="ARBA00022989"/>
    </source>
</evidence>
<dbReference type="GO" id="GO:0010256">
    <property type="term" value="P:endomembrane system organization"/>
    <property type="evidence" value="ECO:0007669"/>
    <property type="project" value="TreeGrafter"/>
</dbReference>
<dbReference type="AlphaFoldDB" id="A0A0D9XYV7"/>
<dbReference type="HOGENOM" id="CLU_075936_0_1_1"/>
<accession>A0A0D9XYV7</accession>